<keyword evidence="2" id="KW-1185">Reference proteome</keyword>
<dbReference type="EMBL" id="CAJPWZ010000654">
    <property type="protein sequence ID" value="CAG2197817.1"/>
    <property type="molecule type" value="Genomic_DNA"/>
</dbReference>
<dbReference type="Proteomes" id="UP000683360">
    <property type="component" value="Unassembled WGS sequence"/>
</dbReference>
<evidence type="ECO:0000313" key="2">
    <source>
        <dbReference type="Proteomes" id="UP000683360"/>
    </source>
</evidence>
<organism evidence="1 2">
    <name type="scientific">Mytilus edulis</name>
    <name type="common">Blue mussel</name>
    <dbReference type="NCBI Taxonomy" id="6550"/>
    <lineage>
        <taxon>Eukaryota</taxon>
        <taxon>Metazoa</taxon>
        <taxon>Spiralia</taxon>
        <taxon>Lophotrochozoa</taxon>
        <taxon>Mollusca</taxon>
        <taxon>Bivalvia</taxon>
        <taxon>Autobranchia</taxon>
        <taxon>Pteriomorphia</taxon>
        <taxon>Mytilida</taxon>
        <taxon>Mytiloidea</taxon>
        <taxon>Mytilidae</taxon>
        <taxon>Mytilinae</taxon>
        <taxon>Mytilus</taxon>
    </lineage>
</organism>
<evidence type="ECO:0000313" key="1">
    <source>
        <dbReference type="EMBL" id="CAG2197817.1"/>
    </source>
</evidence>
<dbReference type="OrthoDB" id="6120860at2759"/>
<proteinExistence type="predicted"/>
<sequence length="500" mass="58210">MKNHNELEETYLASWCSEINRFNNKMSFEDFIKGASDVCYRPFAWSVPFDDSDAEDDEDEEELTGKEYSRMLTYLGEVETEKSHSNSSPYFEVFLNNLPKQFQDICHDLRNARLCSQGLKVIEPQQFYRHSSEIYRYLLTECASENNVKAIRTVFKVLDDSTKISPVYTNISSGSKGEGLYVPGGDYDLMTVLEQIQVKHACSFIKEDCPVLLFDNGYSYPGFTHLKIGQNRFSKELFNTWGENTFYGPLISNNRFKNYFLSRYRDSDCKIHGPCISDSGDAIDHLFCFRAMLWPDVADSWLTRNRISSMWPPSDVILNSVSQGILLVPIGSKFETIRAKPRENKMLIADGYYEDVMMEYLEEVAATKWNHKLSFLNCTKRYCVDMFYNIPWSTLNLEELLPDVYLTVSTIPPVIYAHVLRFVCYNANGNISLRDREICDIIKTCRNNCFLGDWRGRATVYAILAKIYKTMDDDKSANYWKSHLFRYFINHPKHYFKKIP</sequence>
<comment type="caution">
    <text evidence="1">The sequence shown here is derived from an EMBL/GenBank/DDBJ whole genome shotgun (WGS) entry which is preliminary data.</text>
</comment>
<protein>
    <submittedName>
        <fullName evidence="1">Uncharacterized protein</fullName>
    </submittedName>
</protein>
<gene>
    <name evidence="1" type="ORF">MEDL_12527</name>
</gene>
<accession>A0A8S3QSI9</accession>
<reference evidence="1" key="1">
    <citation type="submission" date="2021-03" db="EMBL/GenBank/DDBJ databases">
        <authorList>
            <person name="Bekaert M."/>
        </authorList>
    </citation>
    <scope>NUCLEOTIDE SEQUENCE</scope>
</reference>
<name>A0A8S3QSI9_MYTED</name>
<dbReference type="AlphaFoldDB" id="A0A8S3QSI9"/>